<accession>R7W959</accession>
<evidence type="ECO:0000313" key="1">
    <source>
        <dbReference type="EnsemblPlants" id="EMT18672"/>
    </source>
</evidence>
<sequence>MAATATSLGLALHRRDHDPSSHRRPVPSSSLISTSAFRSRSRRAKCSRRVVPPLSAAAGDLEGSFNMLWLQQLRALVLQHLRIIPVARLFVVVMLMVMIMAAMLVCGMQVARLFVVIMLMFINNSHFVFWQKFSMNLS</sequence>
<name>R7W959_AEGTA</name>
<dbReference type="AlphaFoldDB" id="R7W959"/>
<reference evidence="1" key="1">
    <citation type="submission" date="2015-06" db="UniProtKB">
        <authorList>
            <consortium name="EnsemblPlants"/>
        </authorList>
    </citation>
    <scope>IDENTIFICATION</scope>
</reference>
<dbReference type="EnsemblPlants" id="EMT18672">
    <property type="protein sequence ID" value="EMT18672"/>
    <property type="gene ID" value="F775_42312"/>
</dbReference>
<proteinExistence type="predicted"/>
<protein>
    <submittedName>
        <fullName evidence="1">Uncharacterized protein</fullName>
    </submittedName>
</protein>
<organism evidence="1">
    <name type="scientific">Aegilops tauschii</name>
    <name type="common">Tausch's goatgrass</name>
    <name type="synonym">Aegilops squarrosa</name>
    <dbReference type="NCBI Taxonomy" id="37682"/>
    <lineage>
        <taxon>Eukaryota</taxon>
        <taxon>Viridiplantae</taxon>
        <taxon>Streptophyta</taxon>
        <taxon>Embryophyta</taxon>
        <taxon>Tracheophyta</taxon>
        <taxon>Spermatophyta</taxon>
        <taxon>Magnoliopsida</taxon>
        <taxon>Liliopsida</taxon>
        <taxon>Poales</taxon>
        <taxon>Poaceae</taxon>
        <taxon>BOP clade</taxon>
        <taxon>Pooideae</taxon>
        <taxon>Triticodae</taxon>
        <taxon>Triticeae</taxon>
        <taxon>Triticinae</taxon>
        <taxon>Aegilops</taxon>
    </lineage>
</organism>